<name>A0A6J7XFB0_9CAUD</name>
<evidence type="ECO:0000313" key="1">
    <source>
        <dbReference type="EMBL" id="CAB5226528.1"/>
    </source>
</evidence>
<gene>
    <name evidence="1" type="ORF">UFOVP760_301</name>
</gene>
<organism evidence="1">
    <name type="scientific">uncultured Caudovirales phage</name>
    <dbReference type="NCBI Taxonomy" id="2100421"/>
    <lineage>
        <taxon>Viruses</taxon>
        <taxon>Duplodnaviria</taxon>
        <taxon>Heunggongvirae</taxon>
        <taxon>Uroviricota</taxon>
        <taxon>Caudoviricetes</taxon>
        <taxon>Peduoviridae</taxon>
        <taxon>Maltschvirus</taxon>
        <taxon>Maltschvirus maltsch</taxon>
    </lineage>
</organism>
<protein>
    <submittedName>
        <fullName evidence="1">Uncharacterized protein</fullName>
    </submittedName>
</protein>
<sequence length="86" mass="9966">MKNPTLKDKVKMYEAFLHKISMACTCMDNLAIQELVQNADSWSYAHRQGNGMLSDKEQQELINSKFFKLCDTPEAVKALNERRNKQ</sequence>
<accession>A0A6J7XFB0</accession>
<proteinExistence type="predicted"/>
<dbReference type="EMBL" id="LR798360">
    <property type="protein sequence ID" value="CAB5226528.1"/>
    <property type="molecule type" value="Genomic_DNA"/>
</dbReference>
<reference evidence="1" key="1">
    <citation type="submission" date="2020-05" db="EMBL/GenBank/DDBJ databases">
        <authorList>
            <person name="Chiriac C."/>
            <person name="Salcher M."/>
            <person name="Ghai R."/>
            <person name="Kavagutti S V."/>
        </authorList>
    </citation>
    <scope>NUCLEOTIDE SEQUENCE</scope>
</reference>